<dbReference type="GO" id="GO:0000976">
    <property type="term" value="F:transcription cis-regulatory region binding"/>
    <property type="evidence" value="ECO:0007669"/>
    <property type="project" value="TreeGrafter"/>
</dbReference>
<keyword evidence="6" id="KW-1185">Reference proteome</keyword>
<dbReference type="PROSITE" id="PS50932">
    <property type="entry name" value="HTH_LACI_2"/>
    <property type="match status" value="1"/>
</dbReference>
<dbReference type="Pfam" id="PF13377">
    <property type="entry name" value="Peripla_BP_3"/>
    <property type="match status" value="1"/>
</dbReference>
<dbReference type="RefSeq" id="WP_011436581.1">
    <property type="nucleotide sequence ID" value="NC_007777.1"/>
</dbReference>
<organism evidence="5 6">
    <name type="scientific">Frankia casuarinae (strain DSM 45818 / CECT 9043 / HFP020203 / CcI3)</name>
    <dbReference type="NCBI Taxonomy" id="106370"/>
    <lineage>
        <taxon>Bacteria</taxon>
        <taxon>Bacillati</taxon>
        <taxon>Actinomycetota</taxon>
        <taxon>Actinomycetes</taxon>
        <taxon>Frankiales</taxon>
        <taxon>Frankiaceae</taxon>
        <taxon>Frankia</taxon>
    </lineage>
</organism>
<accession>Q2JB08</accession>
<dbReference type="AlphaFoldDB" id="Q2JB08"/>
<dbReference type="Pfam" id="PF00356">
    <property type="entry name" value="LacI"/>
    <property type="match status" value="1"/>
</dbReference>
<evidence type="ECO:0000313" key="6">
    <source>
        <dbReference type="Proteomes" id="UP000001937"/>
    </source>
</evidence>
<dbReference type="eggNOG" id="COG1609">
    <property type="taxonomic scope" value="Bacteria"/>
</dbReference>
<evidence type="ECO:0000256" key="3">
    <source>
        <dbReference type="ARBA" id="ARBA00023163"/>
    </source>
</evidence>
<protein>
    <submittedName>
        <fullName evidence="5">Transcriptional regulator, LacI family</fullName>
    </submittedName>
</protein>
<dbReference type="CDD" id="cd01392">
    <property type="entry name" value="HTH_LacI"/>
    <property type="match status" value="1"/>
</dbReference>
<keyword evidence="3" id="KW-0804">Transcription</keyword>
<dbReference type="SMART" id="SM00354">
    <property type="entry name" value="HTH_LACI"/>
    <property type="match status" value="1"/>
</dbReference>
<proteinExistence type="predicted"/>
<dbReference type="Proteomes" id="UP000001937">
    <property type="component" value="Chromosome"/>
</dbReference>
<keyword evidence="2" id="KW-0238">DNA-binding</keyword>
<reference evidence="5 6" key="1">
    <citation type="journal article" date="2007" name="Genome Res.">
        <title>Genome characteristics of facultatively symbiotic Frankia sp. strains reflect host range and host plant biogeography.</title>
        <authorList>
            <person name="Normand P."/>
            <person name="Lapierre P."/>
            <person name="Tisa L.S."/>
            <person name="Gogarten J.P."/>
            <person name="Alloisio N."/>
            <person name="Bagnarol E."/>
            <person name="Bassi C.A."/>
            <person name="Berry A.M."/>
            <person name="Bickhart D.M."/>
            <person name="Choisne N."/>
            <person name="Couloux A."/>
            <person name="Cournoyer B."/>
            <person name="Cruveiller S."/>
            <person name="Daubin V."/>
            <person name="Demange N."/>
            <person name="Francino M.P."/>
            <person name="Goltsman E."/>
            <person name="Huang Y."/>
            <person name="Kopp O.R."/>
            <person name="Labarre L."/>
            <person name="Lapidus A."/>
            <person name="Lavire C."/>
            <person name="Marechal J."/>
            <person name="Martinez M."/>
            <person name="Mastronunzio J.E."/>
            <person name="Mullin B.C."/>
            <person name="Niemann J."/>
            <person name="Pujic P."/>
            <person name="Rawnsley T."/>
            <person name="Rouy Z."/>
            <person name="Schenowitz C."/>
            <person name="Sellstedt A."/>
            <person name="Tavares F."/>
            <person name="Tomkins J.P."/>
            <person name="Vallenet D."/>
            <person name="Valverde C."/>
            <person name="Wall L.G."/>
            <person name="Wang Y."/>
            <person name="Medigue C."/>
            <person name="Benson D.R."/>
        </authorList>
    </citation>
    <scope>NUCLEOTIDE SEQUENCE [LARGE SCALE GENOMIC DNA]</scope>
    <source>
        <strain evidence="6">DSM 45818 / CECT 9043 / CcI3</strain>
    </source>
</reference>
<gene>
    <name evidence="5" type="ordered locus">Francci3_2164</name>
</gene>
<dbReference type="KEGG" id="fra:Francci3_2164"/>
<dbReference type="InterPro" id="IPR046335">
    <property type="entry name" value="LacI/GalR-like_sensor"/>
</dbReference>
<evidence type="ECO:0000313" key="5">
    <source>
        <dbReference type="EMBL" id="ABD11534.1"/>
    </source>
</evidence>
<dbReference type="GO" id="GO:0003700">
    <property type="term" value="F:DNA-binding transcription factor activity"/>
    <property type="evidence" value="ECO:0007669"/>
    <property type="project" value="TreeGrafter"/>
</dbReference>
<dbReference type="CDD" id="cd06267">
    <property type="entry name" value="PBP1_LacI_sugar_binding-like"/>
    <property type="match status" value="1"/>
</dbReference>
<sequence>MGGSIEEVAALAGVSTATVSRALRGLPYVAESTRRRVREAAAQLEYVASPQASRLASGHTRTIGVIADLTGWVFLQVLRGAEAVLREAGLDLLLYNPGDDSGPFDALPLRKRVDAVLVPCPPLTLMEMRSLQALNIPGVLVGASVPGFPSVRVDDVGGARTAVQHLINLGHRRIGLISGEAAGDGSDNRETALSTASADRRRGYREALAAAGIECDPGLEAVGGFTWRGGERAMAELFSVESPPTAVFVADDEMAMGALRALRRARLRVPEDMSVIGFGGHDKAEVFELTTVVQPLARQGKIAAELLLSLLDAVPDASQNLDASEVVVLPVSIEIRDTTCRPASGTT</sequence>
<dbReference type="InterPro" id="IPR028082">
    <property type="entry name" value="Peripla_BP_I"/>
</dbReference>
<dbReference type="HOGENOM" id="CLU_037628_6_4_11"/>
<dbReference type="Gene3D" id="1.10.260.40">
    <property type="entry name" value="lambda repressor-like DNA-binding domains"/>
    <property type="match status" value="1"/>
</dbReference>
<dbReference type="SUPFAM" id="SSF47413">
    <property type="entry name" value="lambda repressor-like DNA-binding domains"/>
    <property type="match status" value="1"/>
</dbReference>
<dbReference type="STRING" id="106370.Francci3_2164"/>
<name>Q2JB08_FRACC</name>
<dbReference type="PANTHER" id="PTHR30146">
    <property type="entry name" value="LACI-RELATED TRANSCRIPTIONAL REPRESSOR"/>
    <property type="match status" value="1"/>
</dbReference>
<keyword evidence="1" id="KW-0805">Transcription regulation</keyword>
<evidence type="ECO:0000256" key="1">
    <source>
        <dbReference type="ARBA" id="ARBA00023015"/>
    </source>
</evidence>
<feature type="domain" description="HTH lacI-type" evidence="4">
    <location>
        <begin position="4"/>
        <end position="57"/>
    </location>
</feature>
<evidence type="ECO:0000259" key="4">
    <source>
        <dbReference type="PROSITE" id="PS50932"/>
    </source>
</evidence>
<evidence type="ECO:0000256" key="2">
    <source>
        <dbReference type="ARBA" id="ARBA00023125"/>
    </source>
</evidence>
<dbReference type="EMBL" id="CP000249">
    <property type="protein sequence ID" value="ABD11534.1"/>
    <property type="molecule type" value="Genomic_DNA"/>
</dbReference>
<dbReference type="InterPro" id="IPR000843">
    <property type="entry name" value="HTH_LacI"/>
</dbReference>
<dbReference type="InterPro" id="IPR010982">
    <property type="entry name" value="Lambda_DNA-bd_dom_sf"/>
</dbReference>
<dbReference type="SUPFAM" id="SSF53822">
    <property type="entry name" value="Periplasmic binding protein-like I"/>
    <property type="match status" value="1"/>
</dbReference>
<dbReference type="PROSITE" id="PS00356">
    <property type="entry name" value="HTH_LACI_1"/>
    <property type="match status" value="1"/>
</dbReference>
<dbReference type="PhylomeDB" id="Q2JB08"/>
<dbReference type="PANTHER" id="PTHR30146:SF109">
    <property type="entry name" value="HTH-TYPE TRANSCRIPTIONAL REGULATOR GALS"/>
    <property type="match status" value="1"/>
</dbReference>
<dbReference type="Gene3D" id="3.40.50.2300">
    <property type="match status" value="2"/>
</dbReference>